<feature type="non-terminal residue" evidence="3">
    <location>
        <position position="147"/>
    </location>
</feature>
<protein>
    <submittedName>
        <fullName evidence="3">Lytic transglycosylase domain-containing protein</fullName>
    </submittedName>
</protein>
<dbReference type="InterPro" id="IPR008258">
    <property type="entry name" value="Transglycosylase_SLT_dom_1"/>
</dbReference>
<reference evidence="3 4" key="1">
    <citation type="journal article" date="2019" name="Nat. Microbiol.">
        <title>Mediterranean grassland soil C-N compound turnover is dependent on rainfall and depth, and is mediated by genomically divergent microorganisms.</title>
        <authorList>
            <person name="Diamond S."/>
            <person name="Andeer P.F."/>
            <person name="Li Z."/>
            <person name="Crits-Christoph A."/>
            <person name="Burstein D."/>
            <person name="Anantharaman K."/>
            <person name="Lane K.R."/>
            <person name="Thomas B.C."/>
            <person name="Pan C."/>
            <person name="Northen T.R."/>
            <person name="Banfield J.F."/>
        </authorList>
    </citation>
    <scope>NUCLEOTIDE SEQUENCE [LARGE SCALE GENOMIC DNA]</scope>
    <source>
        <strain evidence="3">NP_8</strain>
    </source>
</reference>
<dbReference type="InterPro" id="IPR023346">
    <property type="entry name" value="Lysozyme-like_dom_sf"/>
</dbReference>
<evidence type="ECO:0000313" key="4">
    <source>
        <dbReference type="Proteomes" id="UP000318834"/>
    </source>
</evidence>
<dbReference type="SUPFAM" id="SSF53955">
    <property type="entry name" value="Lysozyme-like"/>
    <property type="match status" value="1"/>
</dbReference>
<dbReference type="AlphaFoldDB" id="A0A537IMK0"/>
<dbReference type="Proteomes" id="UP000318834">
    <property type="component" value="Unassembled WGS sequence"/>
</dbReference>
<gene>
    <name evidence="3" type="ORF">E6H05_11080</name>
</gene>
<keyword evidence="1" id="KW-0812">Transmembrane</keyword>
<evidence type="ECO:0000256" key="1">
    <source>
        <dbReference type="SAM" id="Phobius"/>
    </source>
</evidence>
<name>A0A537IMK0_9BACT</name>
<keyword evidence="1" id="KW-0472">Membrane</keyword>
<organism evidence="3 4">
    <name type="scientific">Candidatus Segetimicrobium genomatis</name>
    <dbReference type="NCBI Taxonomy" id="2569760"/>
    <lineage>
        <taxon>Bacteria</taxon>
        <taxon>Bacillati</taxon>
        <taxon>Candidatus Sysuimicrobiota</taxon>
        <taxon>Candidatus Sysuimicrobiia</taxon>
        <taxon>Candidatus Sysuimicrobiales</taxon>
        <taxon>Candidatus Segetimicrobiaceae</taxon>
        <taxon>Candidatus Segetimicrobium</taxon>
    </lineage>
</organism>
<evidence type="ECO:0000313" key="3">
    <source>
        <dbReference type="EMBL" id="TMI72529.1"/>
    </source>
</evidence>
<feature type="transmembrane region" description="Helical" evidence="1">
    <location>
        <begin position="20"/>
        <end position="38"/>
    </location>
</feature>
<comment type="caution">
    <text evidence="3">The sequence shown here is derived from an EMBL/GenBank/DDBJ whole genome shotgun (WGS) entry which is preliminary data.</text>
</comment>
<dbReference type="EMBL" id="VBAP01000087">
    <property type="protein sequence ID" value="TMI72529.1"/>
    <property type="molecule type" value="Genomic_DNA"/>
</dbReference>
<keyword evidence="1" id="KW-1133">Transmembrane helix</keyword>
<dbReference type="Pfam" id="PF01464">
    <property type="entry name" value="SLT"/>
    <property type="match status" value="1"/>
</dbReference>
<accession>A0A537IMK0</accession>
<feature type="domain" description="Transglycosylase SLT" evidence="2">
    <location>
        <begin position="106"/>
        <end position="147"/>
    </location>
</feature>
<evidence type="ECO:0000259" key="2">
    <source>
        <dbReference type="Pfam" id="PF01464"/>
    </source>
</evidence>
<sequence>MSATVLRQELLDQFRRLVAILHHGLAFVGLAAVVIVLVRGKALFLEEALGPAAAVGAIRYEGTVSLLERVDGADSQKYRALINYVSRRYRVAPDVIEQFVGAAHDAGRQVGFDPLLILVVIAVDSRFNPVAESLVGAKGVMQVIPRH</sequence>
<dbReference type="Gene3D" id="1.10.530.10">
    <property type="match status" value="1"/>
</dbReference>
<proteinExistence type="predicted"/>